<evidence type="ECO:0000313" key="3">
    <source>
        <dbReference type="Proteomes" id="UP000274271"/>
    </source>
</evidence>
<dbReference type="EMBL" id="RQJP01000001">
    <property type="protein sequence ID" value="RRB17304.1"/>
    <property type="molecule type" value="Genomic_DNA"/>
</dbReference>
<comment type="caution">
    <text evidence="2">The sequence shown here is derived from an EMBL/GenBank/DDBJ whole genome shotgun (WGS) entry which is preliminary data.</text>
</comment>
<gene>
    <name evidence="2" type="ORF">EHT87_03200</name>
</gene>
<dbReference type="InterPro" id="IPR004360">
    <property type="entry name" value="Glyas_Fos-R_dOase_dom"/>
</dbReference>
<dbReference type="SUPFAM" id="SSF54593">
    <property type="entry name" value="Glyoxalase/Bleomycin resistance protein/Dihydroxybiphenyl dioxygenase"/>
    <property type="match status" value="1"/>
</dbReference>
<protein>
    <submittedName>
        <fullName evidence="2">VOC family protein</fullName>
    </submittedName>
</protein>
<reference evidence="2 3" key="1">
    <citation type="submission" date="2018-11" db="EMBL/GenBank/DDBJ databases">
        <authorList>
            <person name="Zhou Z."/>
            <person name="Wang G."/>
        </authorList>
    </citation>
    <scope>NUCLEOTIDE SEQUENCE [LARGE SCALE GENOMIC DNA]</scope>
    <source>
        <strain evidence="2 3">KCTC42998</strain>
    </source>
</reference>
<dbReference type="Gene3D" id="3.10.180.10">
    <property type="entry name" value="2,3-Dihydroxybiphenyl 1,2-Dioxygenase, domain 1"/>
    <property type="match status" value="1"/>
</dbReference>
<dbReference type="InterPro" id="IPR029068">
    <property type="entry name" value="Glyas_Bleomycin-R_OHBP_Dase"/>
</dbReference>
<dbReference type="AlphaFoldDB" id="A0A3P1CWR2"/>
<evidence type="ECO:0000313" key="2">
    <source>
        <dbReference type="EMBL" id="RRB17304.1"/>
    </source>
</evidence>
<evidence type="ECO:0000259" key="1">
    <source>
        <dbReference type="PROSITE" id="PS51819"/>
    </source>
</evidence>
<dbReference type="InterPro" id="IPR037523">
    <property type="entry name" value="VOC_core"/>
</dbReference>
<dbReference type="Proteomes" id="UP000274271">
    <property type="component" value="Unassembled WGS sequence"/>
</dbReference>
<keyword evidence="3" id="KW-1185">Reference proteome</keyword>
<organism evidence="2 3">
    <name type="scientific">Larkinella knui</name>
    <dbReference type="NCBI Taxonomy" id="2025310"/>
    <lineage>
        <taxon>Bacteria</taxon>
        <taxon>Pseudomonadati</taxon>
        <taxon>Bacteroidota</taxon>
        <taxon>Cytophagia</taxon>
        <taxon>Cytophagales</taxon>
        <taxon>Spirosomataceae</taxon>
        <taxon>Larkinella</taxon>
    </lineage>
</organism>
<feature type="domain" description="VOC" evidence="1">
    <location>
        <begin position="4"/>
        <end position="126"/>
    </location>
</feature>
<sequence>MEQRVSVITLGVTDLAGMKDFYIQKLGWKPVAENKDIVFFKMNGFLFSLFDRKALAIGSGVSDSGTGFRSFTIAYNVNTKQEVDSLFKELKEKQVKILKEPEMTSFGGYFFYFADVEENVLEVAYNPYVLLDDDGNAVSHKSIDHL</sequence>
<dbReference type="OrthoDB" id="9793039at2"/>
<dbReference type="PANTHER" id="PTHR36503">
    <property type="entry name" value="BLR2520 PROTEIN"/>
    <property type="match status" value="1"/>
</dbReference>
<proteinExistence type="predicted"/>
<dbReference type="RefSeq" id="WP_124903783.1">
    <property type="nucleotide sequence ID" value="NZ_RQJP01000001.1"/>
</dbReference>
<dbReference type="Pfam" id="PF00903">
    <property type="entry name" value="Glyoxalase"/>
    <property type="match status" value="1"/>
</dbReference>
<name>A0A3P1CWR2_9BACT</name>
<accession>A0A3P1CWR2</accession>
<dbReference type="PROSITE" id="PS51819">
    <property type="entry name" value="VOC"/>
    <property type="match status" value="1"/>
</dbReference>
<dbReference type="PANTHER" id="PTHR36503:SF1">
    <property type="entry name" value="BLR2520 PROTEIN"/>
    <property type="match status" value="1"/>
</dbReference>